<evidence type="ECO:0000313" key="2">
    <source>
        <dbReference type="EMBL" id="MBX64567.1"/>
    </source>
</evidence>
<proteinExistence type="predicted"/>
<name>A0A2P2QCC7_RHIMU</name>
<accession>A0A2P2QCC7</accession>
<feature type="region of interest" description="Disordered" evidence="1">
    <location>
        <begin position="1"/>
        <end position="24"/>
    </location>
</feature>
<evidence type="ECO:0000256" key="1">
    <source>
        <dbReference type="SAM" id="MobiDB-lite"/>
    </source>
</evidence>
<dbReference type="AlphaFoldDB" id="A0A2P2QCC7"/>
<feature type="compositionally biased region" description="Basic and acidic residues" evidence="1">
    <location>
        <begin position="7"/>
        <end position="24"/>
    </location>
</feature>
<protein>
    <submittedName>
        <fullName evidence="2">Uncharacterized protein</fullName>
    </submittedName>
</protein>
<organism evidence="2">
    <name type="scientific">Rhizophora mucronata</name>
    <name type="common">Asiatic mangrove</name>
    <dbReference type="NCBI Taxonomy" id="61149"/>
    <lineage>
        <taxon>Eukaryota</taxon>
        <taxon>Viridiplantae</taxon>
        <taxon>Streptophyta</taxon>
        <taxon>Embryophyta</taxon>
        <taxon>Tracheophyta</taxon>
        <taxon>Spermatophyta</taxon>
        <taxon>Magnoliopsida</taxon>
        <taxon>eudicotyledons</taxon>
        <taxon>Gunneridae</taxon>
        <taxon>Pentapetalae</taxon>
        <taxon>rosids</taxon>
        <taxon>fabids</taxon>
        <taxon>Malpighiales</taxon>
        <taxon>Rhizophoraceae</taxon>
        <taxon>Rhizophora</taxon>
    </lineage>
</organism>
<sequence length="24" mass="2852">MSFWRGQSDHEKEMGVQEKMVKAL</sequence>
<dbReference type="EMBL" id="GGEC01084083">
    <property type="protein sequence ID" value="MBX64567.1"/>
    <property type="molecule type" value="Transcribed_RNA"/>
</dbReference>
<reference evidence="2" key="1">
    <citation type="submission" date="2018-02" db="EMBL/GenBank/DDBJ databases">
        <title>Rhizophora mucronata_Transcriptome.</title>
        <authorList>
            <person name="Meera S.P."/>
            <person name="Sreeshan A."/>
            <person name="Augustine A."/>
        </authorList>
    </citation>
    <scope>NUCLEOTIDE SEQUENCE</scope>
    <source>
        <tissue evidence="2">Leaf</tissue>
    </source>
</reference>